<organism evidence="1 2">
    <name type="scientific">Candidatus Woesebacteria bacterium CG22_combo_CG10-13_8_21_14_all_39_10</name>
    <dbReference type="NCBI Taxonomy" id="1975059"/>
    <lineage>
        <taxon>Bacteria</taxon>
        <taxon>Candidatus Woeseibacteriota</taxon>
    </lineage>
</organism>
<name>A0A2H0BLE8_9BACT</name>
<evidence type="ECO:0008006" key="3">
    <source>
        <dbReference type="Google" id="ProtNLM"/>
    </source>
</evidence>
<evidence type="ECO:0000313" key="2">
    <source>
        <dbReference type="Proteomes" id="UP000229847"/>
    </source>
</evidence>
<evidence type="ECO:0000313" key="1">
    <source>
        <dbReference type="EMBL" id="PIP57828.1"/>
    </source>
</evidence>
<comment type="caution">
    <text evidence="1">The sequence shown here is derived from an EMBL/GenBank/DDBJ whole genome shotgun (WGS) entry which is preliminary data.</text>
</comment>
<sequence length="135" mass="15835">MKITICGSIKFYDEMLQVEKKLKELGHKVYMPVKAQGVDYWEEDNTKRVEAKKKFEFIGEHMDKIEKSDAILVVNVTKKDIENYIGANTFLEMGFAYYRKKKIYTLNPLPNQPYIIDELLTFEPIVLSGNYRAIK</sequence>
<dbReference type="Proteomes" id="UP000229847">
    <property type="component" value="Unassembled WGS sequence"/>
</dbReference>
<reference evidence="1 2" key="1">
    <citation type="submission" date="2017-09" db="EMBL/GenBank/DDBJ databases">
        <title>Depth-based differentiation of microbial function through sediment-hosted aquifers and enrichment of novel symbionts in the deep terrestrial subsurface.</title>
        <authorList>
            <person name="Probst A.J."/>
            <person name="Ladd B."/>
            <person name="Jarett J.K."/>
            <person name="Geller-Mcgrath D.E."/>
            <person name="Sieber C.M."/>
            <person name="Emerson J.B."/>
            <person name="Anantharaman K."/>
            <person name="Thomas B.C."/>
            <person name="Malmstrom R."/>
            <person name="Stieglmeier M."/>
            <person name="Klingl A."/>
            <person name="Woyke T."/>
            <person name="Ryan C.M."/>
            <person name="Banfield J.F."/>
        </authorList>
    </citation>
    <scope>NUCLEOTIDE SEQUENCE [LARGE SCALE GENOMIC DNA]</scope>
    <source>
        <strain evidence="1">CG22_combo_CG10-13_8_21_14_all_39_10</strain>
    </source>
</reference>
<dbReference type="EMBL" id="PCSW01000030">
    <property type="protein sequence ID" value="PIP57828.1"/>
    <property type="molecule type" value="Genomic_DNA"/>
</dbReference>
<dbReference type="Gene3D" id="3.40.50.450">
    <property type="match status" value="1"/>
</dbReference>
<protein>
    <recommendedName>
        <fullName evidence="3">Nucleoside 2-deoxyribosyltransferase</fullName>
    </recommendedName>
</protein>
<proteinExistence type="predicted"/>
<dbReference type="SUPFAM" id="SSF52309">
    <property type="entry name" value="N-(deoxy)ribosyltransferase-like"/>
    <property type="match status" value="1"/>
</dbReference>
<gene>
    <name evidence="1" type="ORF">COX03_00995</name>
</gene>
<dbReference type="AlphaFoldDB" id="A0A2H0BLE8"/>
<accession>A0A2H0BLE8</accession>